<evidence type="ECO:0000256" key="2">
    <source>
        <dbReference type="ARBA" id="ARBA00023043"/>
    </source>
</evidence>
<dbReference type="PROSITE" id="PS50297">
    <property type="entry name" value="ANK_REP_REGION"/>
    <property type="match status" value="2"/>
</dbReference>
<dbReference type="Pfam" id="PF12796">
    <property type="entry name" value="Ank_2"/>
    <property type="match status" value="2"/>
</dbReference>
<keyword evidence="2 3" id="KW-0040">ANK repeat</keyword>
<feature type="repeat" description="ANK" evidence="3">
    <location>
        <begin position="94"/>
        <end position="126"/>
    </location>
</feature>
<keyword evidence="5" id="KW-1185">Reference proteome</keyword>
<dbReference type="InterPro" id="IPR036770">
    <property type="entry name" value="Ankyrin_rpt-contain_sf"/>
</dbReference>
<evidence type="ECO:0000313" key="4">
    <source>
        <dbReference type="EMBL" id="KAK8087294.1"/>
    </source>
</evidence>
<sequence>MIEPRLHLAAALIHTREIKNMLQHLPEPSSVDLEVAHFEESDKRRVMAGRWTNEKYSWLHETHLHRAAAMGNWHAVKAILQLDKILDINALDVQDRTPLWQAAAAGSWKIVGLLLKHGANTNARDKRWKTSLDAACVGGHLGTVHFLLRAGAKPTYPVIQITCLTGYDSILQAILRQGAKAELDTDTALHIAAANGRFDCVKSLCAFGCDTGVRDMEIYRKKDSPEEVHVDNCPTDPLGFAIRYGHGDIAEYLLRRDNRKAFLNNVKSCLGLLAWSSVLWTSEKQHAISGHVIKQVMRARTFQPWHVCDKMVTFDGAKSNCKQFTRFEDGSYGYGKGCNDSKTTAREPDLNIVLRDQSRSYGNQKTSEYYGNWRTSYHYGNRRTTYYYGSVAIVKNSRLQTTRI</sequence>
<reference evidence="4 5" key="1">
    <citation type="submission" date="2023-01" db="EMBL/GenBank/DDBJ databases">
        <title>Analysis of 21 Apiospora genomes using comparative genomics revels a genus with tremendous synthesis potential of carbohydrate active enzymes and secondary metabolites.</title>
        <authorList>
            <person name="Sorensen T."/>
        </authorList>
    </citation>
    <scope>NUCLEOTIDE SEQUENCE [LARGE SCALE GENOMIC DNA]</scope>
    <source>
        <strain evidence="4 5">CBS 135458</strain>
    </source>
</reference>
<dbReference type="Gene3D" id="1.25.40.20">
    <property type="entry name" value="Ankyrin repeat-containing domain"/>
    <property type="match status" value="2"/>
</dbReference>
<dbReference type="RefSeq" id="XP_066721818.1">
    <property type="nucleotide sequence ID" value="XM_066853677.1"/>
</dbReference>
<evidence type="ECO:0000256" key="3">
    <source>
        <dbReference type="PROSITE-ProRule" id="PRU00023"/>
    </source>
</evidence>
<dbReference type="InterPro" id="IPR050889">
    <property type="entry name" value="Dendritic_Spine_Reg/Scaffold"/>
</dbReference>
<dbReference type="PROSITE" id="PS50088">
    <property type="entry name" value="ANK_REPEAT"/>
    <property type="match status" value="2"/>
</dbReference>
<proteinExistence type="predicted"/>
<dbReference type="EMBL" id="JAQQWL010000002">
    <property type="protein sequence ID" value="KAK8087294.1"/>
    <property type="molecule type" value="Genomic_DNA"/>
</dbReference>
<dbReference type="PANTHER" id="PTHR24166">
    <property type="entry name" value="ROLLING PEBBLES, ISOFORM B"/>
    <property type="match status" value="1"/>
</dbReference>
<feature type="repeat" description="ANK" evidence="3">
    <location>
        <begin position="184"/>
        <end position="216"/>
    </location>
</feature>
<dbReference type="SMART" id="SM00248">
    <property type="entry name" value="ANK"/>
    <property type="match status" value="5"/>
</dbReference>
<gene>
    <name evidence="4" type="ORF">PG994_002268</name>
</gene>
<organism evidence="4 5">
    <name type="scientific">Apiospora phragmitis</name>
    <dbReference type="NCBI Taxonomy" id="2905665"/>
    <lineage>
        <taxon>Eukaryota</taxon>
        <taxon>Fungi</taxon>
        <taxon>Dikarya</taxon>
        <taxon>Ascomycota</taxon>
        <taxon>Pezizomycotina</taxon>
        <taxon>Sordariomycetes</taxon>
        <taxon>Xylariomycetidae</taxon>
        <taxon>Amphisphaeriales</taxon>
        <taxon>Apiosporaceae</taxon>
        <taxon>Apiospora</taxon>
    </lineage>
</organism>
<dbReference type="InterPro" id="IPR002110">
    <property type="entry name" value="Ankyrin_rpt"/>
</dbReference>
<dbReference type="SUPFAM" id="SSF48403">
    <property type="entry name" value="Ankyrin repeat"/>
    <property type="match status" value="1"/>
</dbReference>
<dbReference type="GeneID" id="92086740"/>
<protein>
    <submittedName>
        <fullName evidence="4">Uncharacterized protein</fullName>
    </submittedName>
</protein>
<keyword evidence="1" id="KW-0677">Repeat</keyword>
<evidence type="ECO:0000313" key="5">
    <source>
        <dbReference type="Proteomes" id="UP001480595"/>
    </source>
</evidence>
<comment type="caution">
    <text evidence="4">The sequence shown here is derived from an EMBL/GenBank/DDBJ whole genome shotgun (WGS) entry which is preliminary data.</text>
</comment>
<dbReference type="PANTHER" id="PTHR24166:SF48">
    <property type="entry name" value="PROTEIN VAPYRIN"/>
    <property type="match status" value="1"/>
</dbReference>
<name>A0ABR1WVV2_9PEZI</name>
<accession>A0ABR1WVV2</accession>
<dbReference type="Proteomes" id="UP001480595">
    <property type="component" value="Unassembled WGS sequence"/>
</dbReference>
<evidence type="ECO:0000256" key="1">
    <source>
        <dbReference type="ARBA" id="ARBA00022737"/>
    </source>
</evidence>